<feature type="region of interest" description="Disordered" evidence="3">
    <location>
        <begin position="1"/>
        <end position="44"/>
    </location>
</feature>
<gene>
    <name evidence="5" type="ORF">C2E20_2419</name>
</gene>
<evidence type="ECO:0000313" key="5">
    <source>
        <dbReference type="EMBL" id="PSC74763.1"/>
    </source>
</evidence>
<dbReference type="InterPro" id="IPR029058">
    <property type="entry name" value="AB_hydrolase_fold"/>
</dbReference>
<dbReference type="OrthoDB" id="7130006at2759"/>
<proteinExistence type="inferred from homology"/>
<feature type="domain" description="AB hydrolase-1" evidence="4">
    <location>
        <begin position="355"/>
        <end position="611"/>
    </location>
</feature>
<comment type="caution">
    <text evidence="5">The sequence shown here is derived from an EMBL/GenBank/DDBJ whole genome shotgun (WGS) entry which is preliminary data.</text>
</comment>
<comment type="similarity">
    <text evidence="2">Belongs to the AB hydrolase superfamily. Epoxide hydrolase family.</text>
</comment>
<name>A0A2P6VKZ8_9CHLO</name>
<reference evidence="5 6" key="1">
    <citation type="journal article" date="2018" name="Plant J.">
        <title>Genome sequences of Chlorella sorokiniana UTEX 1602 and Micractinium conductrix SAG 241.80: implications to maltose excretion by a green alga.</title>
        <authorList>
            <person name="Arriola M.B."/>
            <person name="Velmurugan N."/>
            <person name="Zhang Y."/>
            <person name="Plunkett M.H."/>
            <person name="Hondzo H."/>
            <person name="Barney B.M."/>
        </authorList>
    </citation>
    <scope>NUCLEOTIDE SEQUENCE [LARGE SCALE GENOMIC DNA]</scope>
    <source>
        <strain evidence="5 6">SAG 241.80</strain>
    </source>
</reference>
<feature type="region of interest" description="Disordered" evidence="3">
    <location>
        <begin position="227"/>
        <end position="259"/>
    </location>
</feature>
<keyword evidence="6" id="KW-1185">Reference proteome</keyword>
<dbReference type="Pfam" id="PF00561">
    <property type="entry name" value="Abhydrolase_1"/>
    <property type="match status" value="1"/>
</dbReference>
<dbReference type="Proteomes" id="UP000239649">
    <property type="component" value="Unassembled WGS sequence"/>
</dbReference>
<evidence type="ECO:0000256" key="3">
    <source>
        <dbReference type="SAM" id="MobiDB-lite"/>
    </source>
</evidence>
<evidence type="ECO:0000259" key="4">
    <source>
        <dbReference type="Pfam" id="PF00561"/>
    </source>
</evidence>
<dbReference type="AlphaFoldDB" id="A0A2P6VKZ8"/>
<evidence type="ECO:0000256" key="2">
    <source>
        <dbReference type="ARBA" id="ARBA00038334"/>
    </source>
</evidence>
<organism evidence="5 6">
    <name type="scientific">Micractinium conductrix</name>
    <dbReference type="NCBI Taxonomy" id="554055"/>
    <lineage>
        <taxon>Eukaryota</taxon>
        <taxon>Viridiplantae</taxon>
        <taxon>Chlorophyta</taxon>
        <taxon>core chlorophytes</taxon>
        <taxon>Trebouxiophyceae</taxon>
        <taxon>Chlorellales</taxon>
        <taxon>Chlorellaceae</taxon>
        <taxon>Chlorella clade</taxon>
        <taxon>Micractinium</taxon>
    </lineage>
</organism>
<dbReference type="InterPro" id="IPR000073">
    <property type="entry name" value="AB_hydrolase_1"/>
</dbReference>
<dbReference type="PRINTS" id="PR00412">
    <property type="entry name" value="EPOXHYDRLASE"/>
</dbReference>
<evidence type="ECO:0000313" key="6">
    <source>
        <dbReference type="Proteomes" id="UP000239649"/>
    </source>
</evidence>
<dbReference type="PANTHER" id="PTHR43329">
    <property type="entry name" value="EPOXIDE HYDROLASE"/>
    <property type="match status" value="1"/>
</dbReference>
<dbReference type="InterPro" id="IPR000639">
    <property type="entry name" value="Epox_hydrolase-like"/>
</dbReference>
<dbReference type="SUPFAM" id="SSF53474">
    <property type="entry name" value="alpha/beta-Hydrolases"/>
    <property type="match status" value="1"/>
</dbReference>
<dbReference type="STRING" id="554055.A0A2P6VKZ8"/>
<keyword evidence="1 5" id="KW-0378">Hydrolase</keyword>
<dbReference type="EMBL" id="LHPF02000004">
    <property type="protein sequence ID" value="PSC74763.1"/>
    <property type="molecule type" value="Genomic_DNA"/>
</dbReference>
<dbReference type="Gene3D" id="3.40.50.1820">
    <property type="entry name" value="alpha/beta hydrolase"/>
    <property type="match status" value="1"/>
</dbReference>
<feature type="compositionally biased region" description="Polar residues" evidence="3">
    <location>
        <begin position="235"/>
        <end position="248"/>
    </location>
</feature>
<evidence type="ECO:0000256" key="1">
    <source>
        <dbReference type="ARBA" id="ARBA00022801"/>
    </source>
</evidence>
<protein>
    <submittedName>
        <fullName evidence="5">Epoxide hydrolase</fullName>
    </submittedName>
</protein>
<dbReference type="GO" id="GO:0016787">
    <property type="term" value="F:hydrolase activity"/>
    <property type="evidence" value="ECO:0007669"/>
    <property type="project" value="UniProtKB-KW"/>
</dbReference>
<sequence length="627" mass="69020">MRQRKQASPTEVRACLPQGPQMTPRRRCIGRRAGSGGSTAPTATTRCAAESKDCQVALDMGDTRHIESEWQDFQRAADSYAHMEDGPGSMFEAMDAKFDGVATKAGLTAAHDRLHAVEEAVDKALVAGAAAVLVAAWAEFAVAFEAHLKVANRVLVKTLLAQGDFEWALGWSLRKLVKHKPPTATRIYLWGLQHATTAEEYATFMPIIRAAVPDALFLPMAEEFKLGDPGKEQQQRPPSMARQSSQPADGTGAAYAGEAFGGPGATPPASVGLLARLKGYLAWANYQILGAVMGAPLTLKLLVQLVLSPRKTLRRVDRSALVLPDPLPGLAHHMIEVEEGVRLHAVRTSVRSGKPLMLFVHGFPEAWFSWRHQMEAFRDSHEVVAFDMRGYGESDKPKARSAYRLDRLAADVIAVSQHLLEECGQQQLVLVGHDWGANTCWAAAHTAPHLFSRLAIVCVPHPNCYFKNLAWDQFKRSWYVLAFQLPFIPEAALAANDFQMVEDIFTSPVFAPRRPGTFTKEDIERYKQAFGRPGAATAAVNYYRAMIDMNTRSPAPALQQALRRKLTVPTLLLWAENDPALGQQLLRGTDKYVDSLRVVVLPGCSHWAQQDAAQEVNRLLREHASSG</sequence>
<accession>A0A2P6VKZ8</accession>